<dbReference type="Proteomes" id="UP000598271">
    <property type="component" value="Unassembled WGS sequence"/>
</dbReference>
<dbReference type="InterPro" id="IPR001789">
    <property type="entry name" value="Sig_transdc_resp-reg_receiver"/>
</dbReference>
<dbReference type="EMBL" id="BMXF01000001">
    <property type="protein sequence ID" value="GHB63242.1"/>
    <property type="molecule type" value="Genomic_DNA"/>
</dbReference>
<dbReference type="PANTHER" id="PTHR44520">
    <property type="entry name" value="RESPONSE REGULATOR RCP1-RELATED"/>
    <property type="match status" value="1"/>
</dbReference>
<gene>
    <name evidence="3" type="ORF">GCM10007390_16340</name>
</gene>
<dbReference type="SUPFAM" id="SSF52172">
    <property type="entry name" value="CheY-like"/>
    <property type="match status" value="1"/>
</dbReference>
<sequence>MTLSAFSFPAFKPKVFLVDDDEDDRFLFLDAITELRHELIIKEFADGESLMNTLRKAGESPDIIFLDLNMPRLSGLECLDFLRKKLGDSITKVFIISTSSSADMIETTRNKGADHYICKPRDFNELKILVRIALQKAISPTSSPFLLNELVK</sequence>
<dbReference type="PANTHER" id="PTHR44520:SF2">
    <property type="entry name" value="RESPONSE REGULATOR RCP1"/>
    <property type="match status" value="1"/>
</dbReference>
<protein>
    <submittedName>
        <fullName evidence="3">Response regulator</fullName>
    </submittedName>
</protein>
<keyword evidence="1" id="KW-0597">Phosphoprotein</keyword>
<evidence type="ECO:0000313" key="3">
    <source>
        <dbReference type="EMBL" id="GHB63242.1"/>
    </source>
</evidence>
<reference evidence="3 4" key="1">
    <citation type="journal article" date="2014" name="Int. J. Syst. Evol. Microbiol.">
        <title>Complete genome sequence of Corynebacterium casei LMG S-19264T (=DSM 44701T), isolated from a smear-ripened cheese.</title>
        <authorList>
            <consortium name="US DOE Joint Genome Institute (JGI-PGF)"/>
            <person name="Walter F."/>
            <person name="Albersmeier A."/>
            <person name="Kalinowski J."/>
            <person name="Ruckert C."/>
        </authorList>
    </citation>
    <scope>NUCLEOTIDE SEQUENCE [LARGE SCALE GENOMIC DNA]</scope>
    <source>
        <strain evidence="3 4">KCTC 12866</strain>
    </source>
</reference>
<dbReference type="Pfam" id="PF00072">
    <property type="entry name" value="Response_reg"/>
    <property type="match status" value="1"/>
</dbReference>
<feature type="modified residue" description="4-aspartylphosphate" evidence="1">
    <location>
        <position position="67"/>
    </location>
</feature>
<accession>A0A8J3D927</accession>
<dbReference type="InterPro" id="IPR011006">
    <property type="entry name" value="CheY-like_superfamily"/>
</dbReference>
<proteinExistence type="predicted"/>
<dbReference type="SMART" id="SM00448">
    <property type="entry name" value="REC"/>
    <property type="match status" value="1"/>
</dbReference>
<feature type="domain" description="Response regulatory" evidence="2">
    <location>
        <begin position="14"/>
        <end position="134"/>
    </location>
</feature>
<dbReference type="Gene3D" id="3.40.50.2300">
    <property type="match status" value="1"/>
</dbReference>
<organism evidence="3 4">
    <name type="scientific">Persicitalea jodogahamensis</name>
    <dbReference type="NCBI Taxonomy" id="402147"/>
    <lineage>
        <taxon>Bacteria</taxon>
        <taxon>Pseudomonadati</taxon>
        <taxon>Bacteroidota</taxon>
        <taxon>Cytophagia</taxon>
        <taxon>Cytophagales</taxon>
        <taxon>Spirosomataceae</taxon>
        <taxon>Persicitalea</taxon>
    </lineage>
</organism>
<name>A0A8J3D927_9BACT</name>
<dbReference type="InterPro" id="IPR052893">
    <property type="entry name" value="TCS_response_regulator"/>
</dbReference>
<dbReference type="GO" id="GO:0000160">
    <property type="term" value="P:phosphorelay signal transduction system"/>
    <property type="evidence" value="ECO:0007669"/>
    <property type="project" value="InterPro"/>
</dbReference>
<dbReference type="PROSITE" id="PS50110">
    <property type="entry name" value="RESPONSE_REGULATORY"/>
    <property type="match status" value="1"/>
</dbReference>
<keyword evidence="4" id="KW-1185">Reference proteome</keyword>
<comment type="caution">
    <text evidence="3">The sequence shown here is derived from an EMBL/GenBank/DDBJ whole genome shotgun (WGS) entry which is preliminary data.</text>
</comment>
<evidence type="ECO:0000259" key="2">
    <source>
        <dbReference type="PROSITE" id="PS50110"/>
    </source>
</evidence>
<dbReference type="RefSeq" id="WP_189563818.1">
    <property type="nucleotide sequence ID" value="NZ_BMXF01000001.1"/>
</dbReference>
<evidence type="ECO:0000313" key="4">
    <source>
        <dbReference type="Proteomes" id="UP000598271"/>
    </source>
</evidence>
<evidence type="ECO:0000256" key="1">
    <source>
        <dbReference type="PROSITE-ProRule" id="PRU00169"/>
    </source>
</evidence>
<dbReference type="AlphaFoldDB" id="A0A8J3D927"/>